<feature type="region of interest" description="Disordered" evidence="11">
    <location>
        <begin position="672"/>
        <end position="696"/>
    </location>
</feature>
<dbReference type="Pfam" id="PF18561">
    <property type="entry name" value="Regnase_1_C"/>
    <property type="match status" value="1"/>
</dbReference>
<dbReference type="OMA" id="NCCESAK"/>
<feature type="region of interest" description="Disordered" evidence="11">
    <location>
        <begin position="1122"/>
        <end position="1141"/>
    </location>
</feature>
<keyword evidence="8 10" id="KW-0862">Zinc</keyword>
<comment type="similarity">
    <text evidence="2">Belongs to the ZC3H12 family.</text>
</comment>
<evidence type="ECO:0000256" key="6">
    <source>
        <dbReference type="ARBA" id="ARBA00022771"/>
    </source>
</evidence>
<evidence type="ECO:0000256" key="8">
    <source>
        <dbReference type="ARBA" id="ARBA00022833"/>
    </source>
</evidence>
<feature type="region of interest" description="Disordered" evidence="11">
    <location>
        <begin position="266"/>
        <end position="290"/>
    </location>
</feature>
<dbReference type="EnsemblMetazoa" id="G18857.4">
    <property type="protein sequence ID" value="G18857.4:cds"/>
    <property type="gene ID" value="G18857"/>
</dbReference>
<evidence type="ECO:0000256" key="4">
    <source>
        <dbReference type="ARBA" id="ARBA00022723"/>
    </source>
</evidence>
<evidence type="ECO:0000256" key="3">
    <source>
        <dbReference type="ARBA" id="ARBA00022722"/>
    </source>
</evidence>
<name>A0A8W8JJL4_MAGGI</name>
<organism evidence="13 14">
    <name type="scientific">Magallana gigas</name>
    <name type="common">Pacific oyster</name>
    <name type="synonym">Crassostrea gigas</name>
    <dbReference type="NCBI Taxonomy" id="29159"/>
    <lineage>
        <taxon>Eukaryota</taxon>
        <taxon>Metazoa</taxon>
        <taxon>Spiralia</taxon>
        <taxon>Lophotrochozoa</taxon>
        <taxon>Mollusca</taxon>
        <taxon>Bivalvia</taxon>
        <taxon>Autobranchia</taxon>
        <taxon>Pteriomorphia</taxon>
        <taxon>Ostreida</taxon>
        <taxon>Ostreoidea</taxon>
        <taxon>Ostreidae</taxon>
        <taxon>Magallana</taxon>
    </lineage>
</organism>
<reference evidence="13" key="1">
    <citation type="submission" date="2022-08" db="UniProtKB">
        <authorList>
            <consortium name="EnsemblMetazoa"/>
        </authorList>
    </citation>
    <scope>IDENTIFICATION</scope>
    <source>
        <strain evidence="13">05x7-T-G4-1.051#20</strain>
    </source>
</reference>
<dbReference type="InterPro" id="IPR021869">
    <property type="entry name" value="RNase_Zc3h12_NYN"/>
</dbReference>
<feature type="zinc finger region" description="C3H1-type" evidence="10">
    <location>
        <begin position="543"/>
        <end position="569"/>
    </location>
</feature>
<dbReference type="InterPro" id="IPR040546">
    <property type="entry name" value="Rege-1_UBA-like"/>
</dbReference>
<feature type="region of interest" description="Disordered" evidence="11">
    <location>
        <begin position="583"/>
        <end position="655"/>
    </location>
</feature>
<evidence type="ECO:0000256" key="7">
    <source>
        <dbReference type="ARBA" id="ARBA00022801"/>
    </source>
</evidence>
<evidence type="ECO:0000256" key="11">
    <source>
        <dbReference type="SAM" id="MobiDB-lite"/>
    </source>
</evidence>
<evidence type="ECO:0000256" key="1">
    <source>
        <dbReference type="ARBA" id="ARBA00001946"/>
    </source>
</evidence>
<dbReference type="Gene3D" id="3.40.50.11980">
    <property type="match status" value="1"/>
</dbReference>
<dbReference type="Pfam" id="PF11977">
    <property type="entry name" value="RNase_Zc3h12a"/>
    <property type="match status" value="1"/>
</dbReference>
<dbReference type="PANTHER" id="PTHR12876:SF35">
    <property type="entry name" value="LD08718P-RELATED"/>
    <property type="match status" value="1"/>
</dbReference>
<protein>
    <recommendedName>
        <fullName evidence="12">C3H1-type domain-containing protein</fullName>
    </recommendedName>
</protein>
<feature type="compositionally biased region" description="Basic and acidic residues" evidence="11">
    <location>
        <begin position="672"/>
        <end position="695"/>
    </location>
</feature>
<feature type="compositionally biased region" description="Basic and acidic residues" evidence="11">
    <location>
        <begin position="583"/>
        <end position="603"/>
    </location>
</feature>
<dbReference type="AlphaFoldDB" id="A0A8W8JJL4"/>
<evidence type="ECO:0000259" key="12">
    <source>
        <dbReference type="PROSITE" id="PS50103"/>
    </source>
</evidence>
<keyword evidence="7" id="KW-0378">Hydrolase</keyword>
<sequence length="1242" mass="139391">MTIDDFYVDKSKEPLIESYKARVYKVFHVNIALCYDEDKLCTKICMSSADENGTSQNIKKAKSYLESVTADGDSVSRIVLTLSQSDFAMVQQFQSRVERDSQAVVDLSKDNSQVCIFGKKENVSIAQALIDRMVKKDNSISPCIDIRLRGGHDESGFHEGSEFSYKNGSSSSGGVDFMKENGSSTCGDVTEKTDISSVKHRTVESANKVSDVSVSGEKRPQRAHAALKRTMSVGMGPLPSSLTEPRKNPLTKTVSYGNELRLAENSLSRLKLPHQSSTSSDDEETTDEEEYNTKIEFALKLGYSESQLASVLKKLGNKAGQNEILSELIKLSTTSVDRDSKSSDEGNSSFCAMEGSSENLLNFTPENCFDLSDSSSNFRHIVIDGSNVAMSHGNKEIFSCRGIQLAVDWFRERGHQAITVFVPQWRKETSRIDAKITDQEILFQLEKEKILVFTPARRIGGKRVVCYDDRYILNLASDSGGVVVSNDNYRDLVSEKPEYRKVVEERLLMYSFVNDRFMPPDDPLGRHGPSLDNFLSKEPRQPEPLPPICPYGSRKCTYGNKCKFYHPERGNMPHKMVNEKLAEQAKQKIQEARENRKTQDGSKSKQPLCKKPSRGKMAVSRTQSLTPKTHPDSLGAEAPVKRHSGDFGEVTVNIDSRDLENDEKWKSYNEKLSEHRKQMEQADIEHQRQRSDAKESQFSMVTMQSMEPFNMASKMEQQCGSRSSSPMQRSTPSPQLMLQNEEFLSGHLMLAKKLSDEAGETKSHKSEERLFNRSPPIGYHGNSPLATPVKQNKPPSQQQHQPLLMNQQLPPPPPPSHQPISQQFSHPVPMQHQHQKLSRQYSLQGPQDPRLQRGQMAPAAHSTRTPFPQENYGAFGMARNPFSSSDNFSTPPPPFSGRPEHRYLGEESEHAALARMQSAPETLFTRNDNNSHKRFGRMVRQNSSSDTQLHLLGDLDLGPNEYSLFPAEVLDFNRRCQQNPQFSSGMNAQRMGDPTRQLKTRAVGYTKQEYRSQHDNGETKWTFEPVLEHGAAYKSQFSGIQGIDAFESDYPPTPSWQNQDQLKFPVQESYHCPQQPYDIFHEYGGLPFSQPHRTVEHCQSGGFSFQTPTSNLHAAPSNFCESQQHSMLQNPPSSSSCGKQNIGVIGQEHKQSLSRTSSANLGGHPAPNQQSSAMNAMASPMMEGNGSRPKLTDFSPIQPTDSRYNLYYHLCGLFPEPKVRKVMNEHPEETSPQVLCALIIGM</sequence>
<comment type="cofactor">
    <cofactor evidence="1">
        <name>Mg(2+)</name>
        <dbReference type="ChEBI" id="CHEBI:18420"/>
    </cofactor>
</comment>
<dbReference type="Pfam" id="PF18039">
    <property type="entry name" value="UBA_6"/>
    <property type="match status" value="1"/>
</dbReference>
<evidence type="ECO:0000256" key="5">
    <source>
        <dbReference type="ARBA" id="ARBA00022759"/>
    </source>
</evidence>
<dbReference type="OrthoDB" id="392925at2759"/>
<feature type="compositionally biased region" description="Polar residues" evidence="11">
    <location>
        <begin position="1122"/>
        <end position="1139"/>
    </location>
</feature>
<feature type="region of interest" description="Disordered" evidence="11">
    <location>
        <begin position="1149"/>
        <end position="1172"/>
    </location>
</feature>
<dbReference type="InterPro" id="IPR051101">
    <property type="entry name" value="ZC3H12/N4BP1_RNase_Reg"/>
</dbReference>
<dbReference type="PROSITE" id="PS50103">
    <property type="entry name" value="ZF_C3H1"/>
    <property type="match status" value="1"/>
</dbReference>
<dbReference type="GO" id="GO:0004521">
    <property type="term" value="F:RNA endonuclease activity"/>
    <property type="evidence" value="ECO:0007669"/>
    <property type="project" value="TreeGrafter"/>
</dbReference>
<dbReference type="GO" id="GO:0036464">
    <property type="term" value="C:cytoplasmic ribonucleoprotein granule"/>
    <property type="evidence" value="ECO:0007669"/>
    <property type="project" value="TreeGrafter"/>
</dbReference>
<evidence type="ECO:0000313" key="14">
    <source>
        <dbReference type="Proteomes" id="UP000005408"/>
    </source>
</evidence>
<evidence type="ECO:0000256" key="2">
    <source>
        <dbReference type="ARBA" id="ARBA00010922"/>
    </source>
</evidence>
<dbReference type="CDD" id="cd18729">
    <property type="entry name" value="PIN_Zc3h12-like"/>
    <property type="match status" value="1"/>
</dbReference>
<proteinExistence type="inferred from homology"/>
<keyword evidence="9" id="KW-0460">Magnesium</keyword>
<accession>A0A8W8JJL4</accession>
<dbReference type="GO" id="GO:0005634">
    <property type="term" value="C:nucleus"/>
    <property type="evidence" value="ECO:0007669"/>
    <property type="project" value="TreeGrafter"/>
</dbReference>
<evidence type="ECO:0000313" key="13">
    <source>
        <dbReference type="EnsemblMetazoa" id="G18857.4:cds"/>
    </source>
</evidence>
<feature type="compositionally biased region" description="Low complexity" evidence="11">
    <location>
        <begin position="797"/>
        <end position="808"/>
    </location>
</feature>
<dbReference type="InterPro" id="IPR000571">
    <property type="entry name" value="Znf_CCCH"/>
</dbReference>
<feature type="compositionally biased region" description="Low complexity" evidence="11">
    <location>
        <begin position="818"/>
        <end position="827"/>
    </location>
</feature>
<keyword evidence="14" id="KW-1185">Reference proteome</keyword>
<keyword evidence="4 10" id="KW-0479">Metal-binding</keyword>
<keyword evidence="5" id="KW-0255">Endonuclease</keyword>
<dbReference type="GO" id="GO:0016787">
    <property type="term" value="F:hydrolase activity"/>
    <property type="evidence" value="ECO:0007669"/>
    <property type="project" value="UniProtKB-KW"/>
</dbReference>
<feature type="compositionally biased region" description="Acidic residues" evidence="11">
    <location>
        <begin position="280"/>
        <end position="290"/>
    </location>
</feature>
<evidence type="ECO:0000256" key="10">
    <source>
        <dbReference type="PROSITE-ProRule" id="PRU00723"/>
    </source>
</evidence>
<dbReference type="GO" id="GO:0003729">
    <property type="term" value="F:mRNA binding"/>
    <property type="evidence" value="ECO:0007669"/>
    <property type="project" value="TreeGrafter"/>
</dbReference>
<feature type="region of interest" description="Disordered" evidence="11">
    <location>
        <begin position="755"/>
        <end position="901"/>
    </location>
</feature>
<keyword evidence="6 10" id="KW-0863">Zinc-finger</keyword>
<dbReference type="GO" id="GO:0008270">
    <property type="term" value="F:zinc ion binding"/>
    <property type="evidence" value="ECO:0007669"/>
    <property type="project" value="UniProtKB-KW"/>
</dbReference>
<dbReference type="Proteomes" id="UP000005408">
    <property type="component" value="Unassembled WGS sequence"/>
</dbReference>
<dbReference type="FunFam" id="3.40.50.11980:FF:000001">
    <property type="entry name" value="ZC3H12A isoform 1"/>
    <property type="match status" value="1"/>
</dbReference>
<dbReference type="InterPro" id="IPR040757">
    <property type="entry name" value="Regnase_1/ZC3H12_C"/>
</dbReference>
<evidence type="ECO:0000256" key="9">
    <source>
        <dbReference type="ARBA" id="ARBA00022842"/>
    </source>
</evidence>
<feature type="compositionally biased region" description="Basic and acidic residues" evidence="11">
    <location>
        <begin position="755"/>
        <end position="771"/>
    </location>
</feature>
<dbReference type="PANTHER" id="PTHR12876">
    <property type="entry name" value="N4BP1-RELATED"/>
    <property type="match status" value="1"/>
</dbReference>
<keyword evidence="3" id="KW-0540">Nuclease</keyword>
<feature type="domain" description="C3H1-type" evidence="12">
    <location>
        <begin position="543"/>
        <end position="569"/>
    </location>
</feature>